<proteinExistence type="inferred from homology"/>
<protein>
    <recommendedName>
        <fullName evidence="3">EamA domain-containing protein</fullName>
    </recommendedName>
</protein>
<dbReference type="RefSeq" id="WP_203757587.1">
    <property type="nucleotide sequence ID" value="NZ_BONF01000077.1"/>
</dbReference>
<feature type="transmembrane region" description="Helical" evidence="2">
    <location>
        <begin position="36"/>
        <end position="57"/>
    </location>
</feature>
<evidence type="ECO:0000256" key="2">
    <source>
        <dbReference type="SAM" id="Phobius"/>
    </source>
</evidence>
<dbReference type="InterPro" id="IPR000620">
    <property type="entry name" value="EamA_dom"/>
</dbReference>
<feature type="transmembrane region" description="Helical" evidence="2">
    <location>
        <begin position="120"/>
        <end position="139"/>
    </location>
</feature>
<feature type="domain" description="EamA" evidence="3">
    <location>
        <begin position="152"/>
        <end position="280"/>
    </location>
</feature>
<evidence type="ECO:0000259" key="3">
    <source>
        <dbReference type="Pfam" id="PF00892"/>
    </source>
</evidence>
<feature type="transmembrane region" description="Helical" evidence="2">
    <location>
        <begin position="208"/>
        <end position="230"/>
    </location>
</feature>
<accession>A0A8J3JTB0</accession>
<dbReference type="AlphaFoldDB" id="A0A8J3JTB0"/>
<keyword evidence="2" id="KW-0812">Transmembrane</keyword>
<name>A0A8J3JTB0_9ACTN</name>
<sequence>MISVLLAGTSALVWGTADFCGGKAVQGAASVRGHSYSVTVVSQLCAIPMIAAFLLLIPGRFGVSALGWGAAAGIAGLFGIVLLYQGLASGAMAVVAPVAAVTSALVPLTGGLLLGERPGPAPLVGAACAVIAIALVSLSPAEGTGATGPRVIGLALAAGAMFGVFFLLLAQAGEGAGMWPLACARLASVPVGLLLLRPMGGTLRLRGNVLALTVVAGCLDIAANGLYLLAAHQGELSIVAPIASLYPASTVLLALAVNKERLRPVQFAGLGLAATALILAAT</sequence>
<keyword evidence="2" id="KW-1133">Transmembrane helix</keyword>
<organism evidence="4 5">
    <name type="scientific">Catellatospora bangladeshensis</name>
    <dbReference type="NCBI Taxonomy" id="310355"/>
    <lineage>
        <taxon>Bacteria</taxon>
        <taxon>Bacillati</taxon>
        <taxon>Actinomycetota</taxon>
        <taxon>Actinomycetes</taxon>
        <taxon>Micromonosporales</taxon>
        <taxon>Micromonosporaceae</taxon>
        <taxon>Catellatospora</taxon>
    </lineage>
</organism>
<evidence type="ECO:0000256" key="1">
    <source>
        <dbReference type="ARBA" id="ARBA00007362"/>
    </source>
</evidence>
<dbReference type="Pfam" id="PF00892">
    <property type="entry name" value="EamA"/>
    <property type="match status" value="2"/>
</dbReference>
<gene>
    <name evidence="4" type="ORF">Cba03nite_78610</name>
</gene>
<comment type="caution">
    <text evidence="4">The sequence shown here is derived from an EMBL/GenBank/DDBJ whole genome shotgun (WGS) entry which is preliminary data.</text>
</comment>
<dbReference type="Proteomes" id="UP000601223">
    <property type="component" value="Unassembled WGS sequence"/>
</dbReference>
<feature type="transmembrane region" description="Helical" evidence="2">
    <location>
        <begin position="151"/>
        <end position="170"/>
    </location>
</feature>
<keyword evidence="5" id="KW-1185">Reference proteome</keyword>
<feature type="transmembrane region" description="Helical" evidence="2">
    <location>
        <begin position="236"/>
        <end position="257"/>
    </location>
</feature>
<feature type="domain" description="EamA" evidence="3">
    <location>
        <begin position="2"/>
        <end position="137"/>
    </location>
</feature>
<dbReference type="InterPro" id="IPR037185">
    <property type="entry name" value="EmrE-like"/>
</dbReference>
<comment type="similarity">
    <text evidence="1">Belongs to the EamA transporter family.</text>
</comment>
<evidence type="ECO:0000313" key="4">
    <source>
        <dbReference type="EMBL" id="GIF86512.1"/>
    </source>
</evidence>
<dbReference type="EMBL" id="BONF01000077">
    <property type="protein sequence ID" value="GIF86512.1"/>
    <property type="molecule type" value="Genomic_DNA"/>
</dbReference>
<evidence type="ECO:0000313" key="5">
    <source>
        <dbReference type="Proteomes" id="UP000601223"/>
    </source>
</evidence>
<keyword evidence="2" id="KW-0472">Membrane</keyword>
<dbReference type="GO" id="GO:0016020">
    <property type="term" value="C:membrane"/>
    <property type="evidence" value="ECO:0007669"/>
    <property type="project" value="InterPro"/>
</dbReference>
<dbReference type="SUPFAM" id="SSF103481">
    <property type="entry name" value="Multidrug resistance efflux transporter EmrE"/>
    <property type="match status" value="2"/>
</dbReference>
<reference evidence="4 5" key="1">
    <citation type="submission" date="2021-01" db="EMBL/GenBank/DDBJ databases">
        <title>Whole genome shotgun sequence of Catellatospora bangladeshensis NBRC 107357.</title>
        <authorList>
            <person name="Komaki H."/>
            <person name="Tamura T."/>
        </authorList>
    </citation>
    <scope>NUCLEOTIDE SEQUENCE [LARGE SCALE GENOMIC DNA]</scope>
    <source>
        <strain evidence="4 5">NBRC 107357</strain>
    </source>
</reference>
<feature type="transmembrane region" description="Helical" evidence="2">
    <location>
        <begin position="63"/>
        <end position="84"/>
    </location>
</feature>
<feature type="transmembrane region" description="Helical" evidence="2">
    <location>
        <begin position="91"/>
        <end position="114"/>
    </location>
</feature>
<feature type="transmembrane region" description="Helical" evidence="2">
    <location>
        <begin position="176"/>
        <end position="196"/>
    </location>
</feature>